<evidence type="ECO:0000256" key="3">
    <source>
        <dbReference type="ARBA" id="ARBA00012286"/>
    </source>
</evidence>
<evidence type="ECO:0000313" key="13">
    <source>
        <dbReference type="Proteomes" id="UP000178315"/>
    </source>
</evidence>
<evidence type="ECO:0000259" key="10">
    <source>
        <dbReference type="Pfam" id="PF00764"/>
    </source>
</evidence>
<keyword evidence="6 9" id="KW-0028">Amino-acid biosynthesis</keyword>
<evidence type="ECO:0000256" key="2">
    <source>
        <dbReference type="ARBA" id="ARBA00011881"/>
    </source>
</evidence>
<dbReference type="InterPro" id="IPR024074">
    <property type="entry name" value="AS_cat/multimer_dom_body"/>
</dbReference>
<dbReference type="GO" id="GO:0000050">
    <property type="term" value="P:urea cycle"/>
    <property type="evidence" value="ECO:0007669"/>
    <property type="project" value="TreeGrafter"/>
</dbReference>
<dbReference type="Pfam" id="PF20979">
    <property type="entry name" value="Arginosuc_syn_C"/>
    <property type="match status" value="1"/>
</dbReference>
<dbReference type="Proteomes" id="UP000178315">
    <property type="component" value="Unassembled WGS sequence"/>
</dbReference>
<dbReference type="PANTHER" id="PTHR11587">
    <property type="entry name" value="ARGININOSUCCINATE SYNTHASE"/>
    <property type="match status" value="1"/>
</dbReference>
<dbReference type="UniPathway" id="UPA00068">
    <property type="reaction ID" value="UER00113"/>
</dbReference>
<dbReference type="Gene3D" id="1.20.5.470">
    <property type="entry name" value="Single helix bin"/>
    <property type="match status" value="1"/>
</dbReference>
<dbReference type="PANTHER" id="PTHR11587:SF2">
    <property type="entry name" value="ARGININOSUCCINATE SYNTHASE"/>
    <property type="match status" value="1"/>
</dbReference>
<dbReference type="InterPro" id="IPR018223">
    <property type="entry name" value="Arginosuc_synth_CS"/>
</dbReference>
<sequence length="417" mass="45786">MNTKTSYQKVSSYEAQKGQVKKCVLLYSGGLDTSCMLKWIQDAYECEVIALTLDVGQQADNLEEIKQKAIKLGAVKAIVIDVKDECATEYIAKGIKANACYQGEYHLSTPIVRPLLAKKAVEIALLEGAEAIAHGCTGKGNDQVRLDGAIITLAPQLKIIAPVREWAMGRDEELAYAARNGIPVKQTVDAPYSYDDNMWGVTGEGGEIEDPKKIPLYEKIVDAMNLPEHAPDKAEIVEICFENGLPISLNGKALKLSALIQALNKIGGEHGVGIVTLIEDRLVGLKVRGVYWGPAAHIIIEAHKNLEKLVSTREENEFKALVDTKWAYLCYGAKWFEPLMENLNAFIDKMNEKVNGAVTIQLYKGNMWVVAVESPNSLFDADLATFNKSVAFNQNASAGFIEIYNLPAKIARAVKKI</sequence>
<evidence type="ECO:0000256" key="9">
    <source>
        <dbReference type="HAMAP-Rule" id="MF_00005"/>
    </source>
</evidence>
<name>A0A1G2AB72_9BACT</name>
<gene>
    <name evidence="9" type="primary">argG</name>
    <name evidence="12" type="ORF">A3H61_00915</name>
</gene>
<protein>
    <recommendedName>
        <fullName evidence="3 9">Argininosuccinate synthase</fullName>
        <ecNumber evidence="3 9">6.3.4.5</ecNumber>
    </recommendedName>
    <alternativeName>
        <fullName evidence="9">Citrulline--aspartate ligase</fullName>
    </alternativeName>
</protein>
<evidence type="ECO:0000256" key="7">
    <source>
        <dbReference type="ARBA" id="ARBA00022741"/>
    </source>
</evidence>
<accession>A0A1G2AB72</accession>
<dbReference type="GO" id="GO:0005524">
    <property type="term" value="F:ATP binding"/>
    <property type="evidence" value="ECO:0007669"/>
    <property type="project" value="UniProtKB-UniRule"/>
</dbReference>
<evidence type="ECO:0000256" key="5">
    <source>
        <dbReference type="ARBA" id="ARBA00022598"/>
    </source>
</evidence>
<dbReference type="InterPro" id="IPR014729">
    <property type="entry name" value="Rossmann-like_a/b/a_fold"/>
</dbReference>
<keyword evidence="9" id="KW-0963">Cytoplasm</keyword>
<feature type="binding site" evidence="9">
    <location>
        <position position="279"/>
    </location>
    <ligand>
        <name>L-citrulline</name>
        <dbReference type="ChEBI" id="CHEBI:57743"/>
    </ligand>
</feature>
<feature type="binding site" evidence="9">
    <location>
        <begin position="26"/>
        <end position="34"/>
    </location>
    <ligand>
        <name>ATP</name>
        <dbReference type="ChEBI" id="CHEBI:30616"/>
    </ligand>
</feature>
<dbReference type="InterPro" id="IPR023434">
    <property type="entry name" value="Arginosuc_synth_type_1_subfam"/>
</dbReference>
<comment type="pathway">
    <text evidence="1 9">Amino-acid biosynthesis; L-arginine biosynthesis; L-arginine from L-ornithine and carbamoyl phosphate: step 2/3.</text>
</comment>
<evidence type="ECO:0000256" key="4">
    <source>
        <dbReference type="ARBA" id="ARBA00022571"/>
    </source>
</evidence>
<keyword evidence="5 9" id="KW-0436">Ligase</keyword>
<dbReference type="HAMAP" id="MF_00005">
    <property type="entry name" value="Arg_succ_synth_type1"/>
    <property type="match status" value="1"/>
</dbReference>
<dbReference type="SUPFAM" id="SSF52402">
    <property type="entry name" value="Adenine nucleotide alpha hydrolases-like"/>
    <property type="match status" value="1"/>
</dbReference>
<feature type="domain" description="Arginosuccinate synthase-like N-terminal" evidence="10">
    <location>
        <begin position="22"/>
        <end position="183"/>
    </location>
</feature>
<evidence type="ECO:0000256" key="8">
    <source>
        <dbReference type="ARBA" id="ARBA00022840"/>
    </source>
</evidence>
<dbReference type="GO" id="GO:0000053">
    <property type="term" value="P:argininosuccinate metabolic process"/>
    <property type="evidence" value="ECO:0007669"/>
    <property type="project" value="TreeGrafter"/>
</dbReference>
<dbReference type="Pfam" id="PF00764">
    <property type="entry name" value="Arginosuc_synth"/>
    <property type="match status" value="1"/>
</dbReference>
<dbReference type="GO" id="GO:0004055">
    <property type="term" value="F:argininosuccinate synthase activity"/>
    <property type="evidence" value="ECO:0007669"/>
    <property type="project" value="UniProtKB-UniRule"/>
</dbReference>
<feature type="binding site" evidence="9">
    <location>
        <position position="141"/>
    </location>
    <ligand>
        <name>L-aspartate</name>
        <dbReference type="ChEBI" id="CHEBI:29991"/>
    </ligand>
</feature>
<keyword evidence="7 9" id="KW-0547">Nucleotide-binding</keyword>
<dbReference type="InterPro" id="IPR048267">
    <property type="entry name" value="Arginosuc_syn_N"/>
</dbReference>
<dbReference type="GO" id="GO:0005737">
    <property type="term" value="C:cytoplasm"/>
    <property type="evidence" value="ECO:0007669"/>
    <property type="project" value="UniProtKB-SubCell"/>
</dbReference>
<dbReference type="InterPro" id="IPR048268">
    <property type="entry name" value="Arginosuc_syn_C"/>
</dbReference>
<proteinExistence type="inferred from homology"/>
<dbReference type="FunFam" id="3.40.50.620:FF:000019">
    <property type="entry name" value="Argininosuccinate synthase"/>
    <property type="match status" value="1"/>
</dbReference>
<dbReference type="PROSITE" id="PS00564">
    <property type="entry name" value="ARGININOSUCCIN_SYN_1"/>
    <property type="match status" value="1"/>
</dbReference>
<reference evidence="12 13" key="1">
    <citation type="journal article" date="2016" name="Nat. Commun.">
        <title>Thousands of microbial genomes shed light on interconnected biogeochemical processes in an aquifer system.</title>
        <authorList>
            <person name="Anantharaman K."/>
            <person name="Brown C.T."/>
            <person name="Hug L.A."/>
            <person name="Sharon I."/>
            <person name="Castelle C.J."/>
            <person name="Probst A.J."/>
            <person name="Thomas B.C."/>
            <person name="Singh A."/>
            <person name="Wilkins M.J."/>
            <person name="Karaoz U."/>
            <person name="Brodie E.L."/>
            <person name="Williams K.H."/>
            <person name="Hubbard S.S."/>
            <person name="Banfield J.F."/>
        </authorList>
    </citation>
    <scope>NUCLEOTIDE SEQUENCE [LARGE SCALE GENOMIC DNA]</scope>
</reference>
<feature type="binding site" evidence="9">
    <location>
        <position position="141"/>
    </location>
    <ligand>
        <name>L-citrulline</name>
        <dbReference type="ChEBI" id="CHEBI:57743"/>
    </ligand>
</feature>
<dbReference type="NCBIfam" id="NF001770">
    <property type="entry name" value="PRK00509.1"/>
    <property type="match status" value="1"/>
</dbReference>
<feature type="binding site" evidence="9">
    <location>
        <position position="193"/>
    </location>
    <ligand>
        <name>L-citrulline</name>
        <dbReference type="ChEBI" id="CHEBI:57743"/>
    </ligand>
</feature>
<dbReference type="EMBL" id="MHJU01000014">
    <property type="protein sequence ID" value="OGY73280.1"/>
    <property type="molecule type" value="Genomic_DNA"/>
</dbReference>
<evidence type="ECO:0000256" key="6">
    <source>
        <dbReference type="ARBA" id="ARBA00022605"/>
    </source>
</evidence>
<feature type="binding site" evidence="9">
    <location>
        <position position="135"/>
    </location>
    <ligand>
        <name>ATP</name>
        <dbReference type="ChEBI" id="CHEBI:30616"/>
    </ligand>
</feature>
<comment type="similarity">
    <text evidence="9">Belongs to the argininosuccinate synthase family. Type 1 subfamily.</text>
</comment>
<dbReference type="GO" id="GO:0006526">
    <property type="term" value="P:L-arginine biosynthetic process"/>
    <property type="evidence" value="ECO:0007669"/>
    <property type="project" value="UniProtKB-UniRule"/>
</dbReference>
<evidence type="ECO:0000259" key="11">
    <source>
        <dbReference type="Pfam" id="PF20979"/>
    </source>
</evidence>
<feature type="binding site" evidence="9">
    <location>
        <position position="105"/>
    </location>
    <ligand>
        <name>L-citrulline</name>
        <dbReference type="ChEBI" id="CHEBI:57743"/>
    </ligand>
</feature>
<feature type="binding site" evidence="9">
    <location>
        <position position="137"/>
    </location>
    <ligand>
        <name>L-aspartate</name>
        <dbReference type="ChEBI" id="CHEBI:29991"/>
    </ligand>
</feature>
<evidence type="ECO:0000256" key="1">
    <source>
        <dbReference type="ARBA" id="ARBA00004967"/>
    </source>
</evidence>
<keyword evidence="8 9" id="KW-0067">ATP-binding</keyword>
<feature type="domain" description="Arginosuccinate synthase C-terminal" evidence="11">
    <location>
        <begin position="192"/>
        <end position="410"/>
    </location>
</feature>
<comment type="caution">
    <text evidence="12">The sequence shown here is derived from an EMBL/GenBank/DDBJ whole genome shotgun (WGS) entry which is preliminary data.</text>
</comment>
<feature type="binding site" evidence="9">
    <location>
        <position position="142"/>
    </location>
    <ligand>
        <name>L-aspartate</name>
        <dbReference type="ChEBI" id="CHEBI:29991"/>
    </ligand>
</feature>
<dbReference type="SUPFAM" id="SSF69864">
    <property type="entry name" value="Argininosuccinate synthetase, C-terminal domain"/>
    <property type="match status" value="1"/>
</dbReference>
<comment type="subcellular location">
    <subcellularLocation>
        <location evidence="9">Cytoplasm</location>
    </subcellularLocation>
</comment>
<feature type="binding site" evidence="9">
    <location>
        <position position="145"/>
    </location>
    <ligand>
        <name>L-citrulline</name>
        <dbReference type="ChEBI" id="CHEBI:57743"/>
    </ligand>
</feature>
<comment type="caution">
    <text evidence="9">Lacks conserved residue(s) required for the propagation of feature annotation.</text>
</comment>
<comment type="subunit">
    <text evidence="2 9">Homotetramer.</text>
</comment>
<dbReference type="Gene3D" id="3.40.50.620">
    <property type="entry name" value="HUPs"/>
    <property type="match status" value="1"/>
</dbReference>
<feature type="binding site" evidence="9">
    <location>
        <position position="291"/>
    </location>
    <ligand>
        <name>L-citrulline</name>
        <dbReference type="ChEBI" id="CHEBI:57743"/>
    </ligand>
</feature>
<comment type="catalytic activity">
    <reaction evidence="9">
        <text>L-citrulline + L-aspartate + ATP = 2-(N(omega)-L-arginino)succinate + AMP + diphosphate + H(+)</text>
        <dbReference type="Rhea" id="RHEA:10932"/>
        <dbReference type="ChEBI" id="CHEBI:15378"/>
        <dbReference type="ChEBI" id="CHEBI:29991"/>
        <dbReference type="ChEBI" id="CHEBI:30616"/>
        <dbReference type="ChEBI" id="CHEBI:33019"/>
        <dbReference type="ChEBI" id="CHEBI:57472"/>
        <dbReference type="ChEBI" id="CHEBI:57743"/>
        <dbReference type="ChEBI" id="CHEBI:456215"/>
        <dbReference type="EC" id="6.3.4.5"/>
    </reaction>
</comment>
<organism evidence="12 13">
    <name type="scientific">Candidatus Jacksonbacteria bacterium RIFCSPLOWO2_02_FULL_44_20</name>
    <dbReference type="NCBI Taxonomy" id="1798460"/>
    <lineage>
        <taxon>Bacteria</taxon>
        <taxon>Candidatus Jacksoniibacteriota</taxon>
    </lineage>
</organism>
<dbReference type="EC" id="6.3.4.5" evidence="3 9"/>
<dbReference type="AlphaFoldDB" id="A0A1G2AB72"/>
<evidence type="ECO:0000313" key="12">
    <source>
        <dbReference type="EMBL" id="OGY73280.1"/>
    </source>
</evidence>
<dbReference type="InterPro" id="IPR001518">
    <property type="entry name" value="Arginosuc_synth"/>
</dbReference>
<dbReference type="NCBIfam" id="TIGR00032">
    <property type="entry name" value="argG"/>
    <property type="match status" value="1"/>
</dbReference>
<dbReference type="CDD" id="cd01999">
    <property type="entry name" value="ASS"/>
    <property type="match status" value="1"/>
</dbReference>
<dbReference type="FunFam" id="3.90.1260.10:FF:000007">
    <property type="entry name" value="Argininosuccinate synthase"/>
    <property type="match status" value="1"/>
</dbReference>
<dbReference type="Gene3D" id="3.90.1260.10">
    <property type="entry name" value="Argininosuccinate synthetase, chain A, domain 2"/>
    <property type="match status" value="1"/>
</dbReference>
<keyword evidence="4 9" id="KW-0055">Arginine biosynthesis</keyword>